<comment type="similarity">
    <text evidence="1">Belongs to the ATP12 family.</text>
</comment>
<protein>
    <submittedName>
        <fullName evidence="4">Chaperone required for assembly of F1-ATPase</fullName>
    </submittedName>
</protein>
<comment type="caution">
    <text evidence="4">The sequence shown here is derived from an EMBL/GenBank/DDBJ whole genome shotgun (WGS) entry which is preliminary data.</text>
</comment>
<dbReference type="PANTHER" id="PTHR21013:SF10">
    <property type="entry name" value="ATP SYNTHASE MITOCHONDRIAL F1 COMPLEX ASSEMBLY FACTOR 2"/>
    <property type="match status" value="1"/>
</dbReference>
<dbReference type="InterPro" id="IPR042272">
    <property type="entry name" value="ATP12_ATP_synth-F1-assembly_N"/>
</dbReference>
<dbReference type="PANTHER" id="PTHR21013">
    <property type="entry name" value="ATP SYNTHASE MITOCHONDRIAL F1 COMPLEX ASSEMBLY FACTOR 2/ATP12 PROTEIN, MITOCHONDRIAL PRECURSOR"/>
    <property type="match status" value="1"/>
</dbReference>
<evidence type="ECO:0000313" key="4">
    <source>
        <dbReference type="EMBL" id="MBB4064692.1"/>
    </source>
</evidence>
<dbReference type="EMBL" id="JACIEZ010000003">
    <property type="protein sequence ID" value="MBB4064692.1"/>
    <property type="molecule type" value="Genomic_DNA"/>
</dbReference>
<name>A0A7W6J4N4_9HYPH</name>
<dbReference type="SUPFAM" id="SSF160909">
    <property type="entry name" value="ATP12-like"/>
    <property type="match status" value="1"/>
</dbReference>
<organism evidence="4 5">
    <name type="scientific">Gellertiella hungarica</name>
    <dbReference type="NCBI Taxonomy" id="1572859"/>
    <lineage>
        <taxon>Bacteria</taxon>
        <taxon>Pseudomonadati</taxon>
        <taxon>Pseudomonadota</taxon>
        <taxon>Alphaproteobacteria</taxon>
        <taxon>Hyphomicrobiales</taxon>
        <taxon>Rhizobiaceae</taxon>
        <taxon>Gellertiella</taxon>
    </lineage>
</organism>
<dbReference type="Gene3D" id="1.10.3580.10">
    <property type="entry name" value="ATP12 ATPase"/>
    <property type="match status" value="1"/>
</dbReference>
<dbReference type="InterPro" id="IPR011419">
    <property type="entry name" value="ATP12_ATP_synth-F1-assembly"/>
</dbReference>
<proteinExistence type="inferred from homology"/>
<accession>A0A7W6J4N4</accession>
<keyword evidence="5" id="KW-1185">Reference proteome</keyword>
<dbReference type="GO" id="GO:0043461">
    <property type="term" value="P:proton-transporting ATP synthase complex assembly"/>
    <property type="evidence" value="ECO:0007669"/>
    <property type="project" value="InterPro"/>
</dbReference>
<gene>
    <name evidence="4" type="ORF">GGR23_001879</name>
</gene>
<dbReference type="Gene3D" id="3.30.2180.10">
    <property type="entry name" value="ATP12-like"/>
    <property type="match status" value="1"/>
</dbReference>
<evidence type="ECO:0000313" key="5">
    <source>
        <dbReference type="Proteomes" id="UP000528286"/>
    </source>
</evidence>
<sequence length="261" mass="28371">MRDLLNDLSEGLSHPDPIRRAQIQMKKPLPKRFYQAVSVEPEEGGFGIRLDGRTLKTPAKQALTLPTRALAELIAREWDAQKDVIDPASMPVTKLVNTAIDGIAPDMGAVAGDIVRYAGNDMLCYRASEPVALVERQAERWNPILEWAAEALGARLILAEGVMHQEQPQEALDAVSAAVARFADPVALAALHTITTISGSAILTLAYALGRIDLATLWSLAHLEEDWTIEQWGEDEEATARRAKRFDETSAAADALAALSS</sequence>
<keyword evidence="3" id="KW-0143">Chaperone</keyword>
<evidence type="ECO:0000256" key="1">
    <source>
        <dbReference type="ARBA" id="ARBA00008231"/>
    </source>
</evidence>
<evidence type="ECO:0000256" key="3">
    <source>
        <dbReference type="ARBA" id="ARBA00023186"/>
    </source>
</evidence>
<evidence type="ECO:0000256" key="2">
    <source>
        <dbReference type="ARBA" id="ARBA00022946"/>
    </source>
</evidence>
<dbReference type="Pfam" id="PF07542">
    <property type="entry name" value="ATP12"/>
    <property type="match status" value="1"/>
</dbReference>
<keyword evidence="2" id="KW-0809">Transit peptide</keyword>
<reference evidence="4 5" key="1">
    <citation type="submission" date="2020-08" db="EMBL/GenBank/DDBJ databases">
        <title>Genomic Encyclopedia of Type Strains, Phase IV (KMG-IV): sequencing the most valuable type-strain genomes for metagenomic binning, comparative biology and taxonomic classification.</title>
        <authorList>
            <person name="Goeker M."/>
        </authorList>
    </citation>
    <scope>NUCLEOTIDE SEQUENCE [LARGE SCALE GENOMIC DNA]</scope>
    <source>
        <strain evidence="4 5">DSM 29853</strain>
    </source>
</reference>
<dbReference type="Proteomes" id="UP000528286">
    <property type="component" value="Unassembled WGS sequence"/>
</dbReference>
<dbReference type="InterPro" id="IPR023335">
    <property type="entry name" value="ATP12_ortho_dom_sf"/>
</dbReference>
<dbReference type="AlphaFoldDB" id="A0A7W6J4N4"/>
<dbReference type="RefSeq" id="WP_183365942.1">
    <property type="nucleotide sequence ID" value="NZ_JACIEZ010000003.1"/>
</dbReference>